<evidence type="ECO:0000256" key="3">
    <source>
        <dbReference type="ARBA" id="ARBA00023295"/>
    </source>
</evidence>
<name>A0AAW1M6P4_SAPOF</name>
<feature type="domain" description="DUF7910" evidence="7">
    <location>
        <begin position="63"/>
        <end position="203"/>
    </location>
</feature>
<sequence>MTIETLLCSLFTGIQSLIQGCFGLTINRHVTHNSVFKVKAANLGCWLVTEGWMIPSLFSGIHNSDLLDGAQVQLKSMYIGKYLSAENGGGSILVANKAFALGWETFKLWRIDEKTFNFRVSSNQFIGLQSKGDGRGVAAEATIPGDSETFQIIRNLDDSSRVRIQAPNGLFLQALTQNLVTADYTGDGDWGDNNPSVFVMTVVKTFHGEYQLTNGYGPDKAPQVLKEHWDTYIVEDDFKFMSENGINTVRIPVGWWIAKDPTPPKPYVGGSLLYLDNAFVWAEKFDIKVIVNLHAVPESQNGYEHSATRDGSLDWGKSDESIQQSVEAIEFLTARYAQNTQLYAVELLNEPESGVPLETLTKYYKTGYEAVRRHSSSAYVVMSNRLGDDIDPKELFPLAGALPLTVIDVHYYNLFHDRFSTMTVQQNVDYINRKRISDLSTITTSDGPLTFIGEWVAELANPASQEDLKKYANAQLQVYDRASFGWAYWSLKNVHNHWSLQWMIQNGYINRTN</sequence>
<keyword evidence="9" id="KW-1185">Reference proteome</keyword>
<protein>
    <recommendedName>
        <fullName evidence="10">Mannan endo-1,4-beta-mannosidase</fullName>
    </recommendedName>
</protein>
<dbReference type="SUPFAM" id="SSF51445">
    <property type="entry name" value="(Trans)glycosidases"/>
    <property type="match status" value="1"/>
</dbReference>
<dbReference type="InterPro" id="IPR057232">
    <property type="entry name" value="DUF7910"/>
</dbReference>
<evidence type="ECO:0000313" key="9">
    <source>
        <dbReference type="Proteomes" id="UP001443914"/>
    </source>
</evidence>
<dbReference type="PANTHER" id="PTHR10551">
    <property type="entry name" value="FASCIN"/>
    <property type="match status" value="1"/>
</dbReference>
<dbReference type="GO" id="GO:0007163">
    <property type="term" value="P:establishment or maintenance of cell polarity"/>
    <property type="evidence" value="ECO:0007669"/>
    <property type="project" value="TreeGrafter"/>
</dbReference>
<feature type="domain" description="Glycoside hydrolase family 5" evidence="6">
    <location>
        <begin position="228"/>
        <end position="493"/>
    </location>
</feature>
<dbReference type="InterPro" id="IPR001547">
    <property type="entry name" value="Glyco_hydro_5"/>
</dbReference>
<comment type="similarity">
    <text evidence="1 4">Belongs to the glycosyl hydrolase 5 (cellulase A) family.</text>
</comment>
<dbReference type="Gene3D" id="2.80.10.50">
    <property type="match status" value="1"/>
</dbReference>
<evidence type="ECO:0000259" key="6">
    <source>
        <dbReference type="Pfam" id="PF00150"/>
    </source>
</evidence>
<dbReference type="GO" id="GO:0051017">
    <property type="term" value="P:actin filament bundle assembly"/>
    <property type="evidence" value="ECO:0007669"/>
    <property type="project" value="TreeGrafter"/>
</dbReference>
<evidence type="ECO:0000256" key="5">
    <source>
        <dbReference type="SAM" id="SignalP"/>
    </source>
</evidence>
<evidence type="ECO:0000256" key="4">
    <source>
        <dbReference type="RuleBase" id="RU361153"/>
    </source>
</evidence>
<dbReference type="Gene3D" id="3.20.20.80">
    <property type="entry name" value="Glycosidases"/>
    <property type="match status" value="1"/>
</dbReference>
<keyword evidence="2 4" id="KW-0378">Hydrolase</keyword>
<evidence type="ECO:0008006" key="10">
    <source>
        <dbReference type="Google" id="ProtNLM"/>
    </source>
</evidence>
<dbReference type="GO" id="GO:0000272">
    <property type="term" value="P:polysaccharide catabolic process"/>
    <property type="evidence" value="ECO:0007669"/>
    <property type="project" value="InterPro"/>
</dbReference>
<evidence type="ECO:0000256" key="2">
    <source>
        <dbReference type="ARBA" id="ARBA00022801"/>
    </source>
</evidence>
<dbReference type="GO" id="GO:0004553">
    <property type="term" value="F:hydrolase activity, hydrolyzing O-glycosyl compounds"/>
    <property type="evidence" value="ECO:0007669"/>
    <property type="project" value="InterPro"/>
</dbReference>
<gene>
    <name evidence="8" type="ORF">RND81_03G079500</name>
</gene>
<dbReference type="FunFam" id="3.20.20.80:FF:000067">
    <property type="entry name" value="Glucan 1,3-beta-glucosidase A"/>
    <property type="match status" value="1"/>
</dbReference>
<evidence type="ECO:0000259" key="7">
    <source>
        <dbReference type="Pfam" id="PF25490"/>
    </source>
</evidence>
<dbReference type="Proteomes" id="UP001443914">
    <property type="component" value="Unassembled WGS sequence"/>
</dbReference>
<dbReference type="Pfam" id="PF25490">
    <property type="entry name" value="DUF7910"/>
    <property type="match status" value="1"/>
</dbReference>
<dbReference type="GO" id="GO:0051015">
    <property type="term" value="F:actin filament binding"/>
    <property type="evidence" value="ECO:0007669"/>
    <property type="project" value="InterPro"/>
</dbReference>
<dbReference type="InterPro" id="IPR017853">
    <property type="entry name" value="GH"/>
</dbReference>
<feature type="signal peptide" evidence="5">
    <location>
        <begin position="1"/>
        <end position="23"/>
    </location>
</feature>
<keyword evidence="5" id="KW-0732">Signal</keyword>
<keyword evidence="3 4" id="KW-0326">Glycosidase</keyword>
<dbReference type="CDD" id="cd00257">
    <property type="entry name" value="beta-trefoil_FSCN-like"/>
    <property type="match status" value="1"/>
</dbReference>
<dbReference type="InterPro" id="IPR008999">
    <property type="entry name" value="Actin-crosslinking"/>
</dbReference>
<comment type="caution">
    <text evidence="8">The sequence shown here is derived from an EMBL/GenBank/DDBJ whole genome shotgun (WGS) entry which is preliminary data.</text>
</comment>
<dbReference type="GO" id="GO:0016477">
    <property type="term" value="P:cell migration"/>
    <property type="evidence" value="ECO:0007669"/>
    <property type="project" value="TreeGrafter"/>
</dbReference>
<dbReference type="FunFam" id="2.80.10.50:FF:000056">
    <property type="entry name" value="Glucan 1,3-beta-glucosidase A"/>
    <property type="match status" value="1"/>
</dbReference>
<dbReference type="SUPFAM" id="SSF50405">
    <property type="entry name" value="Actin-crosslinking proteins"/>
    <property type="match status" value="1"/>
</dbReference>
<feature type="chain" id="PRO_5043945990" description="Mannan endo-1,4-beta-mannosidase" evidence="5">
    <location>
        <begin position="24"/>
        <end position="513"/>
    </location>
</feature>
<dbReference type="EMBL" id="JBDFQZ010000003">
    <property type="protein sequence ID" value="KAK9741074.1"/>
    <property type="molecule type" value="Genomic_DNA"/>
</dbReference>
<dbReference type="InterPro" id="IPR010431">
    <property type="entry name" value="Fascin"/>
</dbReference>
<dbReference type="AlphaFoldDB" id="A0AAW1M6P4"/>
<evidence type="ECO:0000313" key="8">
    <source>
        <dbReference type="EMBL" id="KAK9741074.1"/>
    </source>
</evidence>
<organism evidence="8 9">
    <name type="scientific">Saponaria officinalis</name>
    <name type="common">Common soapwort</name>
    <name type="synonym">Lychnis saponaria</name>
    <dbReference type="NCBI Taxonomy" id="3572"/>
    <lineage>
        <taxon>Eukaryota</taxon>
        <taxon>Viridiplantae</taxon>
        <taxon>Streptophyta</taxon>
        <taxon>Embryophyta</taxon>
        <taxon>Tracheophyta</taxon>
        <taxon>Spermatophyta</taxon>
        <taxon>Magnoliopsida</taxon>
        <taxon>eudicotyledons</taxon>
        <taxon>Gunneridae</taxon>
        <taxon>Pentapetalae</taxon>
        <taxon>Caryophyllales</taxon>
        <taxon>Caryophyllaceae</taxon>
        <taxon>Caryophylleae</taxon>
        <taxon>Saponaria</taxon>
    </lineage>
</organism>
<evidence type="ECO:0000256" key="1">
    <source>
        <dbReference type="ARBA" id="ARBA00005641"/>
    </source>
</evidence>
<accession>A0AAW1M6P4</accession>
<dbReference type="GO" id="GO:0015629">
    <property type="term" value="C:actin cytoskeleton"/>
    <property type="evidence" value="ECO:0007669"/>
    <property type="project" value="TreeGrafter"/>
</dbReference>
<reference evidence="8" key="1">
    <citation type="submission" date="2024-03" db="EMBL/GenBank/DDBJ databases">
        <title>WGS assembly of Saponaria officinalis var. Norfolk2.</title>
        <authorList>
            <person name="Jenkins J."/>
            <person name="Shu S."/>
            <person name="Grimwood J."/>
            <person name="Barry K."/>
            <person name="Goodstein D."/>
            <person name="Schmutz J."/>
            <person name="Leebens-Mack J."/>
            <person name="Osbourn A."/>
        </authorList>
    </citation>
    <scope>NUCLEOTIDE SEQUENCE [LARGE SCALE GENOMIC DNA]</scope>
    <source>
        <strain evidence="8">JIC</strain>
    </source>
</reference>
<dbReference type="Pfam" id="PF00150">
    <property type="entry name" value="Cellulase"/>
    <property type="match status" value="1"/>
</dbReference>
<proteinExistence type="inferred from homology"/>
<dbReference type="PANTHER" id="PTHR10551:SF14">
    <property type="entry name" value="CELLULASE CONTAINING PROTEIN, EXPRESSED"/>
    <property type="match status" value="1"/>
</dbReference>
<dbReference type="GO" id="GO:0005737">
    <property type="term" value="C:cytoplasm"/>
    <property type="evidence" value="ECO:0007669"/>
    <property type="project" value="TreeGrafter"/>
</dbReference>